<proteinExistence type="predicted"/>
<evidence type="ECO:0000313" key="1">
    <source>
        <dbReference type="EMBL" id="MBX43985.1"/>
    </source>
</evidence>
<protein>
    <submittedName>
        <fullName evidence="1">Uncharacterized protein</fullName>
    </submittedName>
</protein>
<dbReference type="EMBL" id="GGEC01063501">
    <property type="protein sequence ID" value="MBX43985.1"/>
    <property type="molecule type" value="Transcribed_RNA"/>
</dbReference>
<dbReference type="AlphaFoldDB" id="A0A2P2NNG3"/>
<sequence>MVQMQCRLLPPVQRRRRW</sequence>
<accession>A0A2P2NNG3</accession>
<organism evidence="1">
    <name type="scientific">Rhizophora mucronata</name>
    <name type="common">Asiatic mangrove</name>
    <dbReference type="NCBI Taxonomy" id="61149"/>
    <lineage>
        <taxon>Eukaryota</taxon>
        <taxon>Viridiplantae</taxon>
        <taxon>Streptophyta</taxon>
        <taxon>Embryophyta</taxon>
        <taxon>Tracheophyta</taxon>
        <taxon>Spermatophyta</taxon>
        <taxon>Magnoliopsida</taxon>
        <taxon>eudicotyledons</taxon>
        <taxon>Gunneridae</taxon>
        <taxon>Pentapetalae</taxon>
        <taxon>rosids</taxon>
        <taxon>fabids</taxon>
        <taxon>Malpighiales</taxon>
        <taxon>Rhizophoraceae</taxon>
        <taxon>Rhizophora</taxon>
    </lineage>
</organism>
<name>A0A2P2NNG3_RHIMU</name>
<reference evidence="1" key="1">
    <citation type="submission" date="2018-02" db="EMBL/GenBank/DDBJ databases">
        <title>Rhizophora mucronata_Transcriptome.</title>
        <authorList>
            <person name="Meera S.P."/>
            <person name="Sreeshan A."/>
            <person name="Augustine A."/>
        </authorList>
    </citation>
    <scope>NUCLEOTIDE SEQUENCE</scope>
    <source>
        <tissue evidence="1">Leaf</tissue>
    </source>
</reference>